<sequence length="95" mass="11061">MVDFIGIPIDGSTDEIIQLFRRGRKNFLDEQLKVLSFLEKINATVCINTVLHSGNFNDLNNIHSIISRFNNVRKWQIFEFMPIGELGYKNKKSMK</sequence>
<dbReference type="RefSeq" id="WP_046125019.1">
    <property type="nucleotide sequence ID" value="NZ_CM007353.1"/>
</dbReference>
<accession>A0A1E7G2P4</accession>
<dbReference type="SUPFAM" id="SSF102114">
    <property type="entry name" value="Radical SAM enzymes"/>
    <property type="match status" value="1"/>
</dbReference>
<evidence type="ECO:0000313" key="1">
    <source>
        <dbReference type="EMBL" id="OEU39248.1"/>
    </source>
</evidence>
<evidence type="ECO:0008006" key="3">
    <source>
        <dbReference type="Google" id="ProtNLM"/>
    </source>
</evidence>
<dbReference type="Gene3D" id="3.20.20.70">
    <property type="entry name" value="Aldolase class I"/>
    <property type="match status" value="1"/>
</dbReference>
<gene>
    <name evidence="1" type="ORF">AJ89_09950</name>
</gene>
<organism evidence="1 2">
    <name type="scientific">Lactococcus cremoris subsp. cremoris IBB477</name>
    <dbReference type="NCBI Taxonomy" id="1449093"/>
    <lineage>
        <taxon>Bacteria</taxon>
        <taxon>Bacillati</taxon>
        <taxon>Bacillota</taxon>
        <taxon>Bacilli</taxon>
        <taxon>Lactobacillales</taxon>
        <taxon>Streptococcaceae</taxon>
        <taxon>Lactococcus</taxon>
        <taxon>Lactococcus cremoris subsp. cremoris</taxon>
    </lineage>
</organism>
<reference evidence="1 2" key="1">
    <citation type="journal article" date="2016" name="Appl. Microbiol. Biotechnol.">
        <title>Adhesion of the genome-sequenced Lactococcus lactis subsp. cremoris IBB477 strain is mediated by specific molecular determinants.</title>
        <authorList>
            <person name="Radziwill-Bienkowska J.M."/>
            <person name="Le D.T."/>
            <person name="Szczesny P."/>
            <person name="Duviau M.P."/>
            <person name="Aleksandrzak-Piekarczyk T."/>
            <person name="Loubiere P."/>
            <person name="Mercier-Bonin M."/>
            <person name="Bardowski J.K."/>
            <person name="Kowalczyk M."/>
        </authorList>
    </citation>
    <scope>NUCLEOTIDE SEQUENCE [LARGE SCALE GENOMIC DNA]</scope>
    <source>
        <strain evidence="1 2">IBB477</strain>
    </source>
</reference>
<dbReference type="InterPro" id="IPR058240">
    <property type="entry name" value="rSAM_sf"/>
</dbReference>
<name>A0A1E7G2P4_LACLC</name>
<comment type="caution">
    <text evidence="1">The sequence shown here is derived from an EMBL/GenBank/DDBJ whole genome shotgun (WGS) entry which is preliminary data.</text>
</comment>
<dbReference type="InterPro" id="IPR013785">
    <property type="entry name" value="Aldolase_TIM"/>
</dbReference>
<dbReference type="Proteomes" id="UP000176236">
    <property type="component" value="Chromosome"/>
</dbReference>
<protein>
    <recommendedName>
        <fullName evidence="3">Radical SAM core domain-containing protein</fullName>
    </recommendedName>
</protein>
<dbReference type="EMBL" id="JMMZ01000028">
    <property type="protein sequence ID" value="OEU39248.1"/>
    <property type="molecule type" value="Genomic_DNA"/>
</dbReference>
<evidence type="ECO:0000313" key="2">
    <source>
        <dbReference type="Proteomes" id="UP000176236"/>
    </source>
</evidence>
<proteinExistence type="predicted"/>
<dbReference type="AlphaFoldDB" id="A0A1E7G2P4"/>